<protein>
    <submittedName>
        <fullName evidence="1">Uncharacterized protein</fullName>
    </submittedName>
</protein>
<accession>A0A0A0JE68</accession>
<reference evidence="1 2" key="1">
    <citation type="submission" date="2013-08" db="EMBL/GenBank/DDBJ databases">
        <title>The genome sequence of Knoellia subterranea.</title>
        <authorList>
            <person name="Zhu W."/>
            <person name="Wang G."/>
        </authorList>
    </citation>
    <scope>NUCLEOTIDE SEQUENCE [LARGE SCALE GENOMIC DNA]</scope>
    <source>
        <strain evidence="1 2">KCTC 19937</strain>
    </source>
</reference>
<dbReference type="AlphaFoldDB" id="A0A0A0JE68"/>
<organism evidence="1 2">
    <name type="scientific">Knoellia subterranea KCTC 19937</name>
    <dbReference type="NCBI Taxonomy" id="1385521"/>
    <lineage>
        <taxon>Bacteria</taxon>
        <taxon>Bacillati</taxon>
        <taxon>Actinomycetota</taxon>
        <taxon>Actinomycetes</taxon>
        <taxon>Micrococcales</taxon>
        <taxon>Intrasporangiaceae</taxon>
        <taxon>Knoellia</taxon>
    </lineage>
</organism>
<evidence type="ECO:0000313" key="2">
    <source>
        <dbReference type="Proteomes" id="UP000030011"/>
    </source>
</evidence>
<proteinExistence type="predicted"/>
<dbReference type="STRING" id="1385521.N803_06365"/>
<dbReference type="EMBL" id="AVPK01000017">
    <property type="protein sequence ID" value="KGN35690.1"/>
    <property type="molecule type" value="Genomic_DNA"/>
</dbReference>
<name>A0A0A0JE68_9MICO</name>
<dbReference type="Proteomes" id="UP000030011">
    <property type="component" value="Unassembled WGS sequence"/>
</dbReference>
<sequence>MSVEVLSGLVRDRTYLVALDAVDPEGQLVEAPDLSWPYSKSLDCVFAYLSATSGGYVDLPKVTSRAPVSTFRLRVLPWAKGKSGPPPEVEFGRLVYRYGTAPLPVGSGTPRWFAGVITPQVVA</sequence>
<comment type="caution">
    <text evidence="1">The sequence shown here is derived from an EMBL/GenBank/DDBJ whole genome shotgun (WGS) entry which is preliminary data.</text>
</comment>
<gene>
    <name evidence="1" type="ORF">N803_06365</name>
</gene>
<evidence type="ECO:0000313" key="1">
    <source>
        <dbReference type="EMBL" id="KGN35690.1"/>
    </source>
</evidence>
<keyword evidence="2" id="KW-1185">Reference proteome</keyword>